<proteinExistence type="predicted"/>
<evidence type="ECO:0000313" key="1">
    <source>
        <dbReference type="EMBL" id="MDR6768633.1"/>
    </source>
</evidence>
<dbReference type="Proteomes" id="UP001253458">
    <property type="component" value="Unassembled WGS sequence"/>
</dbReference>
<evidence type="ECO:0000313" key="3">
    <source>
        <dbReference type="Proteomes" id="UP001249076"/>
    </source>
</evidence>
<evidence type="ECO:0000313" key="2">
    <source>
        <dbReference type="EMBL" id="MDR6837348.1"/>
    </source>
</evidence>
<evidence type="ECO:0000313" key="4">
    <source>
        <dbReference type="Proteomes" id="UP001253458"/>
    </source>
</evidence>
<dbReference type="EMBL" id="JAVDTS010000003">
    <property type="protein sequence ID" value="MDR6837348.1"/>
    <property type="molecule type" value="Genomic_DNA"/>
</dbReference>
<dbReference type="EMBL" id="JAVDTL010000006">
    <property type="protein sequence ID" value="MDR6768633.1"/>
    <property type="molecule type" value="Genomic_DNA"/>
</dbReference>
<protein>
    <submittedName>
        <fullName evidence="1">Uncharacterized protein</fullName>
    </submittedName>
</protein>
<comment type="caution">
    <text evidence="1">The sequence shown here is derived from an EMBL/GenBank/DDBJ whole genome shotgun (WGS) entry which is preliminary data.</text>
</comment>
<name>A0AAJ2F612_ACIDE</name>
<accession>A0AAJ2F612</accession>
<organism evidence="1 4">
    <name type="scientific">Acidovorax delafieldii</name>
    <name type="common">Pseudomonas delafieldii</name>
    <dbReference type="NCBI Taxonomy" id="47920"/>
    <lineage>
        <taxon>Bacteria</taxon>
        <taxon>Pseudomonadati</taxon>
        <taxon>Pseudomonadota</taxon>
        <taxon>Betaproteobacteria</taxon>
        <taxon>Burkholderiales</taxon>
        <taxon>Comamonadaceae</taxon>
        <taxon>Acidovorax</taxon>
    </lineage>
</organism>
<sequence length="75" mass="8480">MTIGVFLPEGTEARICTEIAARQQMGINKYGTTVAENPLSLREWLVHAKQEALDQAIYLQRAIEEIDAREARRHG</sequence>
<gene>
    <name evidence="1" type="ORF">J2W88_003937</name>
    <name evidence="2" type="ORF">J2W93_002186</name>
</gene>
<dbReference type="RefSeq" id="WP_209818773.1">
    <property type="nucleotide sequence ID" value="NZ_JAVDTL010000006.1"/>
</dbReference>
<reference evidence="1 3" key="1">
    <citation type="submission" date="2023-07" db="EMBL/GenBank/DDBJ databases">
        <title>Sorghum-associated microbial communities from plants grown in Nebraska, USA.</title>
        <authorList>
            <person name="Schachtman D."/>
        </authorList>
    </citation>
    <scope>NUCLEOTIDE SEQUENCE</scope>
    <source>
        <strain evidence="2 3">BE105</strain>
        <strain evidence="1">BE69</strain>
    </source>
</reference>
<keyword evidence="3" id="KW-1185">Reference proteome</keyword>
<dbReference type="AlphaFoldDB" id="A0AAJ2F612"/>
<dbReference type="Proteomes" id="UP001249076">
    <property type="component" value="Unassembled WGS sequence"/>
</dbReference>